<dbReference type="EMBL" id="QKKF02024710">
    <property type="protein sequence ID" value="RZF37321.1"/>
    <property type="molecule type" value="Genomic_DNA"/>
</dbReference>
<accession>A0A482WVZ6</accession>
<reference evidence="1 2" key="1">
    <citation type="journal article" date="2017" name="Gigascience">
        <title>Genome sequence of the small brown planthopper, Laodelphax striatellus.</title>
        <authorList>
            <person name="Zhu J."/>
            <person name="Jiang F."/>
            <person name="Wang X."/>
            <person name="Yang P."/>
            <person name="Bao Y."/>
            <person name="Zhao W."/>
            <person name="Wang W."/>
            <person name="Lu H."/>
            <person name="Wang Q."/>
            <person name="Cui N."/>
            <person name="Li J."/>
            <person name="Chen X."/>
            <person name="Luo L."/>
            <person name="Yu J."/>
            <person name="Kang L."/>
            <person name="Cui F."/>
        </authorList>
    </citation>
    <scope>NUCLEOTIDE SEQUENCE [LARGE SCALE GENOMIC DNA]</scope>
    <source>
        <strain evidence="1">Lst14</strain>
    </source>
</reference>
<dbReference type="InParanoid" id="A0A482WVZ6"/>
<proteinExistence type="predicted"/>
<gene>
    <name evidence="1" type="ORF">LSTR_LSTR005653</name>
</gene>
<dbReference type="AlphaFoldDB" id="A0A482WVZ6"/>
<protein>
    <submittedName>
        <fullName evidence="1">Uncharacterized protein</fullName>
    </submittedName>
</protein>
<name>A0A482WVZ6_LAOST</name>
<evidence type="ECO:0000313" key="2">
    <source>
        <dbReference type="Proteomes" id="UP000291343"/>
    </source>
</evidence>
<dbReference type="Proteomes" id="UP000291343">
    <property type="component" value="Unassembled WGS sequence"/>
</dbReference>
<comment type="caution">
    <text evidence="1">The sequence shown here is derived from an EMBL/GenBank/DDBJ whole genome shotgun (WGS) entry which is preliminary data.</text>
</comment>
<evidence type="ECO:0000313" key="1">
    <source>
        <dbReference type="EMBL" id="RZF37321.1"/>
    </source>
</evidence>
<sequence length="92" mass="10238">MQLAGLRGEPAGPLNPRCWQMDDELTAADDRFSKQFVVMNRVGGWWLVVGVAGSDQRVIFHIASDESGSQTWRRLSEASTYRSSGVRLAKLI</sequence>
<organism evidence="1 2">
    <name type="scientific">Laodelphax striatellus</name>
    <name type="common">Small brown planthopper</name>
    <name type="synonym">Delphax striatella</name>
    <dbReference type="NCBI Taxonomy" id="195883"/>
    <lineage>
        <taxon>Eukaryota</taxon>
        <taxon>Metazoa</taxon>
        <taxon>Ecdysozoa</taxon>
        <taxon>Arthropoda</taxon>
        <taxon>Hexapoda</taxon>
        <taxon>Insecta</taxon>
        <taxon>Pterygota</taxon>
        <taxon>Neoptera</taxon>
        <taxon>Paraneoptera</taxon>
        <taxon>Hemiptera</taxon>
        <taxon>Auchenorrhyncha</taxon>
        <taxon>Fulgoroidea</taxon>
        <taxon>Delphacidae</taxon>
        <taxon>Criomorphinae</taxon>
        <taxon>Laodelphax</taxon>
    </lineage>
</organism>
<keyword evidence="2" id="KW-1185">Reference proteome</keyword>